<dbReference type="InterPro" id="IPR011006">
    <property type="entry name" value="CheY-like_superfamily"/>
</dbReference>
<evidence type="ECO:0000256" key="7">
    <source>
        <dbReference type="PROSITE-ProRule" id="PRU00169"/>
    </source>
</evidence>
<evidence type="ECO:0000256" key="6">
    <source>
        <dbReference type="ARBA" id="ARBA00023163"/>
    </source>
</evidence>
<organism evidence="11 12">
    <name type="scientific">Evansella cellulosilytica (strain ATCC 21833 / DSM 2522 / FERM P-1141 / JCM 9156 / N-4)</name>
    <name type="common">Bacillus cellulosilyticus</name>
    <dbReference type="NCBI Taxonomy" id="649639"/>
    <lineage>
        <taxon>Bacteria</taxon>
        <taxon>Bacillati</taxon>
        <taxon>Bacillota</taxon>
        <taxon>Bacilli</taxon>
        <taxon>Bacillales</taxon>
        <taxon>Bacillaceae</taxon>
        <taxon>Evansella</taxon>
    </lineage>
</organism>
<feature type="DNA-binding region" description="OmpR/PhoB-type" evidence="8">
    <location>
        <begin position="130"/>
        <end position="229"/>
    </location>
</feature>
<dbReference type="Gene3D" id="6.10.250.690">
    <property type="match status" value="1"/>
</dbReference>
<dbReference type="Proteomes" id="UP000001401">
    <property type="component" value="Chromosome"/>
</dbReference>
<dbReference type="CDD" id="cd00383">
    <property type="entry name" value="trans_reg_C"/>
    <property type="match status" value="1"/>
</dbReference>
<dbReference type="GO" id="GO:0032993">
    <property type="term" value="C:protein-DNA complex"/>
    <property type="evidence" value="ECO:0007669"/>
    <property type="project" value="TreeGrafter"/>
</dbReference>
<dbReference type="SUPFAM" id="SSF46894">
    <property type="entry name" value="C-terminal effector domain of the bipartite response regulators"/>
    <property type="match status" value="1"/>
</dbReference>
<dbReference type="Pfam" id="PF00486">
    <property type="entry name" value="Trans_reg_C"/>
    <property type="match status" value="1"/>
</dbReference>
<dbReference type="InterPro" id="IPR036388">
    <property type="entry name" value="WH-like_DNA-bd_sf"/>
</dbReference>
<keyword evidence="5 8" id="KW-0238">DNA-binding</keyword>
<sequence>MKEKVLIIEDDEDIRELTALYLKKHSYEVFTAKDGYEGINIVQNNNPHLVLLDILLPGMKGYEICQKIRMLSEAPIIFLSCKRDIRDKVKGLDAGADDYLTKPFDFTELEARIKANLRRSKMNANRNEPKRVFSCGNLEIDLDSYDVFNKGNKVSLYTKELQLLMLLVENKNHVFSAEKIYDQIWGIDHCGDLKTVMVHISNLRRKIEENPSKPKLIKTVRGFGYKFSTADEDIKG</sequence>
<evidence type="ECO:0000259" key="9">
    <source>
        <dbReference type="PROSITE" id="PS50110"/>
    </source>
</evidence>
<dbReference type="GO" id="GO:0000156">
    <property type="term" value="F:phosphorelay response regulator activity"/>
    <property type="evidence" value="ECO:0007669"/>
    <property type="project" value="TreeGrafter"/>
</dbReference>
<dbReference type="CDD" id="cd17574">
    <property type="entry name" value="REC_OmpR"/>
    <property type="match status" value="1"/>
</dbReference>
<dbReference type="GO" id="GO:0006355">
    <property type="term" value="P:regulation of DNA-templated transcription"/>
    <property type="evidence" value="ECO:0007669"/>
    <property type="project" value="InterPro"/>
</dbReference>
<evidence type="ECO:0000259" key="10">
    <source>
        <dbReference type="PROSITE" id="PS51755"/>
    </source>
</evidence>
<evidence type="ECO:0000256" key="1">
    <source>
        <dbReference type="ARBA" id="ARBA00004496"/>
    </source>
</evidence>
<evidence type="ECO:0000256" key="3">
    <source>
        <dbReference type="ARBA" id="ARBA00023012"/>
    </source>
</evidence>
<dbReference type="InterPro" id="IPR001867">
    <property type="entry name" value="OmpR/PhoB-type_DNA-bd"/>
</dbReference>
<name>E6U019_EVAC2</name>
<evidence type="ECO:0000313" key="11">
    <source>
        <dbReference type="EMBL" id="ADU29023.1"/>
    </source>
</evidence>
<dbReference type="GO" id="GO:0005829">
    <property type="term" value="C:cytosol"/>
    <property type="evidence" value="ECO:0007669"/>
    <property type="project" value="TreeGrafter"/>
</dbReference>
<dbReference type="HOGENOM" id="CLU_000445_30_4_9"/>
<dbReference type="SMART" id="SM00862">
    <property type="entry name" value="Trans_reg_C"/>
    <property type="match status" value="1"/>
</dbReference>
<dbReference type="InterPro" id="IPR016032">
    <property type="entry name" value="Sig_transdc_resp-reg_C-effctor"/>
</dbReference>
<evidence type="ECO:0000313" key="12">
    <source>
        <dbReference type="Proteomes" id="UP000001401"/>
    </source>
</evidence>
<dbReference type="Gene3D" id="1.10.10.10">
    <property type="entry name" value="Winged helix-like DNA-binding domain superfamily/Winged helix DNA-binding domain"/>
    <property type="match status" value="1"/>
</dbReference>
<dbReference type="PANTHER" id="PTHR48111">
    <property type="entry name" value="REGULATOR OF RPOS"/>
    <property type="match status" value="1"/>
</dbReference>
<proteinExistence type="predicted"/>
<dbReference type="STRING" id="649639.Bcell_0742"/>
<evidence type="ECO:0000256" key="8">
    <source>
        <dbReference type="PROSITE-ProRule" id="PRU01091"/>
    </source>
</evidence>
<dbReference type="Gene3D" id="3.40.50.2300">
    <property type="match status" value="1"/>
</dbReference>
<dbReference type="FunFam" id="3.40.50.2300:FF:000001">
    <property type="entry name" value="DNA-binding response regulator PhoB"/>
    <property type="match status" value="1"/>
</dbReference>
<evidence type="ECO:0000256" key="5">
    <source>
        <dbReference type="ARBA" id="ARBA00023125"/>
    </source>
</evidence>
<dbReference type="OrthoDB" id="9790442at2"/>
<dbReference type="EMBL" id="CP002394">
    <property type="protein sequence ID" value="ADU29023.1"/>
    <property type="molecule type" value="Genomic_DNA"/>
</dbReference>
<keyword evidence="12" id="KW-1185">Reference proteome</keyword>
<dbReference type="SMART" id="SM00448">
    <property type="entry name" value="REC"/>
    <property type="match status" value="1"/>
</dbReference>
<dbReference type="SUPFAM" id="SSF52172">
    <property type="entry name" value="CheY-like"/>
    <property type="match status" value="1"/>
</dbReference>
<keyword evidence="6" id="KW-0804">Transcription</keyword>
<feature type="domain" description="OmpR/PhoB-type" evidence="10">
    <location>
        <begin position="130"/>
        <end position="229"/>
    </location>
</feature>
<dbReference type="InterPro" id="IPR039420">
    <property type="entry name" value="WalR-like"/>
</dbReference>
<dbReference type="FunFam" id="1.10.10.10:FF:000018">
    <property type="entry name" value="DNA-binding response regulator ResD"/>
    <property type="match status" value="1"/>
</dbReference>
<dbReference type="GO" id="GO:0000976">
    <property type="term" value="F:transcription cis-regulatory region binding"/>
    <property type="evidence" value="ECO:0007669"/>
    <property type="project" value="TreeGrafter"/>
</dbReference>
<dbReference type="PROSITE" id="PS51755">
    <property type="entry name" value="OMPR_PHOB"/>
    <property type="match status" value="1"/>
</dbReference>
<dbReference type="AlphaFoldDB" id="E6U019"/>
<keyword evidence="2 7" id="KW-0597">Phosphoprotein</keyword>
<keyword evidence="4" id="KW-0805">Transcription regulation</keyword>
<gene>
    <name evidence="11" type="ordered locus">Bcell_0742</name>
</gene>
<protein>
    <submittedName>
        <fullName evidence="11">Two component transcriptional regulator, winged helix family</fullName>
    </submittedName>
</protein>
<comment type="subcellular location">
    <subcellularLocation>
        <location evidence="1">Cytoplasm</location>
    </subcellularLocation>
</comment>
<evidence type="ECO:0000256" key="4">
    <source>
        <dbReference type="ARBA" id="ARBA00023015"/>
    </source>
</evidence>
<feature type="modified residue" description="4-aspartylphosphate" evidence="7">
    <location>
        <position position="53"/>
    </location>
</feature>
<reference evidence="11" key="1">
    <citation type="submission" date="2010-12" db="EMBL/GenBank/DDBJ databases">
        <title>Complete sequence of Bacillus cellulosilyticus DSM 2522.</title>
        <authorList>
            <consortium name="US DOE Joint Genome Institute"/>
            <person name="Lucas S."/>
            <person name="Copeland A."/>
            <person name="Lapidus A."/>
            <person name="Cheng J.-F."/>
            <person name="Bruce D."/>
            <person name="Goodwin L."/>
            <person name="Pitluck S."/>
            <person name="Chertkov O."/>
            <person name="Detter J.C."/>
            <person name="Han C."/>
            <person name="Tapia R."/>
            <person name="Land M."/>
            <person name="Hauser L."/>
            <person name="Jeffries C."/>
            <person name="Kyrpides N."/>
            <person name="Ivanova N."/>
            <person name="Mikhailova N."/>
            <person name="Brumm P."/>
            <person name="Mead D."/>
            <person name="Woyke T."/>
        </authorList>
    </citation>
    <scope>NUCLEOTIDE SEQUENCE [LARGE SCALE GENOMIC DNA]</scope>
    <source>
        <strain evidence="11">DSM 2522</strain>
    </source>
</reference>
<dbReference type="eggNOG" id="COG0745">
    <property type="taxonomic scope" value="Bacteria"/>
</dbReference>
<dbReference type="PROSITE" id="PS50110">
    <property type="entry name" value="RESPONSE_REGULATORY"/>
    <property type="match status" value="1"/>
</dbReference>
<accession>E6U019</accession>
<evidence type="ECO:0000256" key="2">
    <source>
        <dbReference type="ARBA" id="ARBA00022553"/>
    </source>
</evidence>
<keyword evidence="3" id="KW-0902">Two-component regulatory system</keyword>
<dbReference type="InterPro" id="IPR001789">
    <property type="entry name" value="Sig_transdc_resp-reg_receiver"/>
</dbReference>
<dbReference type="PANTHER" id="PTHR48111:SF40">
    <property type="entry name" value="PHOSPHATE REGULON TRANSCRIPTIONAL REGULATORY PROTEIN PHOB"/>
    <property type="match status" value="1"/>
</dbReference>
<dbReference type="KEGG" id="bco:Bcell_0742"/>
<dbReference type="RefSeq" id="WP_013487364.1">
    <property type="nucleotide sequence ID" value="NC_014829.1"/>
</dbReference>
<dbReference type="Pfam" id="PF00072">
    <property type="entry name" value="Response_reg"/>
    <property type="match status" value="1"/>
</dbReference>
<feature type="domain" description="Response regulatory" evidence="9">
    <location>
        <begin position="4"/>
        <end position="117"/>
    </location>
</feature>